<protein>
    <submittedName>
        <fullName evidence="6">LysR family transcriptional regulator</fullName>
    </submittedName>
</protein>
<comment type="caution">
    <text evidence="6">The sequence shown here is derived from an EMBL/GenBank/DDBJ whole genome shotgun (WGS) entry which is preliminary data.</text>
</comment>
<dbReference type="RefSeq" id="WP_217067974.1">
    <property type="nucleotide sequence ID" value="NZ_JAHQCS010000152.1"/>
</dbReference>
<organism evidence="6 7">
    <name type="scientific">Evansella tamaricis</name>
    <dbReference type="NCBI Taxonomy" id="2069301"/>
    <lineage>
        <taxon>Bacteria</taxon>
        <taxon>Bacillati</taxon>
        <taxon>Bacillota</taxon>
        <taxon>Bacilli</taxon>
        <taxon>Bacillales</taxon>
        <taxon>Bacillaceae</taxon>
        <taxon>Evansella</taxon>
    </lineage>
</organism>
<dbReference type="Proteomes" id="UP000784880">
    <property type="component" value="Unassembled WGS sequence"/>
</dbReference>
<dbReference type="CDD" id="cd05466">
    <property type="entry name" value="PBP2_LTTR_substrate"/>
    <property type="match status" value="1"/>
</dbReference>
<evidence type="ECO:0000256" key="2">
    <source>
        <dbReference type="ARBA" id="ARBA00023015"/>
    </source>
</evidence>
<feature type="domain" description="HTH lysR-type" evidence="5">
    <location>
        <begin position="1"/>
        <end position="58"/>
    </location>
</feature>
<dbReference type="InterPro" id="IPR000847">
    <property type="entry name" value="LysR_HTH_N"/>
</dbReference>
<evidence type="ECO:0000313" key="7">
    <source>
        <dbReference type="Proteomes" id="UP000784880"/>
    </source>
</evidence>
<accession>A0ABS6JJF4</accession>
<gene>
    <name evidence="6" type="ORF">KS419_19015</name>
</gene>
<name>A0ABS6JJF4_9BACI</name>
<dbReference type="EMBL" id="JAHQCS010000152">
    <property type="protein sequence ID" value="MBU9713824.1"/>
    <property type="molecule type" value="Genomic_DNA"/>
</dbReference>
<keyword evidence="3" id="KW-0238">DNA-binding</keyword>
<evidence type="ECO:0000256" key="3">
    <source>
        <dbReference type="ARBA" id="ARBA00023125"/>
    </source>
</evidence>
<keyword evidence="7" id="KW-1185">Reference proteome</keyword>
<dbReference type="Pfam" id="PF00126">
    <property type="entry name" value="HTH_1"/>
    <property type="match status" value="1"/>
</dbReference>
<dbReference type="PANTHER" id="PTHR30126">
    <property type="entry name" value="HTH-TYPE TRANSCRIPTIONAL REGULATOR"/>
    <property type="match status" value="1"/>
</dbReference>
<proteinExistence type="inferred from homology"/>
<keyword evidence="4" id="KW-0804">Transcription</keyword>
<evidence type="ECO:0000313" key="6">
    <source>
        <dbReference type="EMBL" id="MBU9713824.1"/>
    </source>
</evidence>
<sequence>MDIKWLKTFVTAAEYENYRKTSEVLFIAQPTITVHVKNLEEVLGQELFKKTGRNVFLTQAGRRFLPHAKQILDDYYQGIHEMESWKQGYKVKLVIAVSPLIAASILPSILRRFLEKNPEIEAVIKVKESIEIGDTVANGTAHVGLARIEPFHQELHVAELYKDQVILVTAHDGRDVETAPPLEMEELIHEHLILTHNHPGYWDDLLAEIGQKFSRYRTMEVSQVNITKKFIEEGLGISFLPRSSVTRELMEGRMLEVSSEDIPLPQAATYLIYKEETREVALFKEFLRGLYTFR</sequence>
<dbReference type="InterPro" id="IPR005119">
    <property type="entry name" value="LysR_subst-bd"/>
</dbReference>
<reference evidence="6 7" key="1">
    <citation type="submission" date="2021-06" db="EMBL/GenBank/DDBJ databases">
        <title>Bacillus sp. RD4P76, an endophyte from a halophyte.</title>
        <authorList>
            <person name="Sun J.-Q."/>
        </authorList>
    </citation>
    <scope>NUCLEOTIDE SEQUENCE [LARGE SCALE GENOMIC DNA]</scope>
    <source>
        <strain evidence="6 7">CGMCC 1.15917</strain>
    </source>
</reference>
<dbReference type="PROSITE" id="PS50931">
    <property type="entry name" value="HTH_LYSR"/>
    <property type="match status" value="1"/>
</dbReference>
<evidence type="ECO:0000259" key="5">
    <source>
        <dbReference type="PROSITE" id="PS50931"/>
    </source>
</evidence>
<dbReference type="Pfam" id="PF03466">
    <property type="entry name" value="LysR_substrate"/>
    <property type="match status" value="1"/>
</dbReference>
<comment type="similarity">
    <text evidence="1">Belongs to the LysR transcriptional regulatory family.</text>
</comment>
<keyword evidence="2" id="KW-0805">Transcription regulation</keyword>
<evidence type="ECO:0000256" key="4">
    <source>
        <dbReference type="ARBA" id="ARBA00023163"/>
    </source>
</evidence>
<dbReference type="PANTHER" id="PTHR30126:SF64">
    <property type="entry name" value="HTH-TYPE TRANSCRIPTIONAL REGULATOR CITR"/>
    <property type="match status" value="1"/>
</dbReference>
<evidence type="ECO:0000256" key="1">
    <source>
        <dbReference type="ARBA" id="ARBA00009437"/>
    </source>
</evidence>